<dbReference type="Proteomes" id="UP000032427">
    <property type="component" value="Chromosome 1"/>
</dbReference>
<evidence type="ECO:0000256" key="1">
    <source>
        <dbReference type="ARBA" id="ARBA00023284"/>
    </source>
</evidence>
<dbReference type="Pfam" id="PF00578">
    <property type="entry name" value="AhpC-TSA"/>
    <property type="match status" value="1"/>
</dbReference>
<dbReference type="STRING" id="80852.AWOD_I_2576"/>
<gene>
    <name evidence="3" type="ORF">AWOD_I_2576</name>
</gene>
<dbReference type="PROSITE" id="PS00194">
    <property type="entry name" value="THIOREDOXIN_1"/>
    <property type="match status" value="1"/>
</dbReference>
<dbReference type="InterPro" id="IPR050553">
    <property type="entry name" value="Thioredoxin_ResA/DsbE_sf"/>
</dbReference>
<dbReference type="PANTHER" id="PTHR42852:SF17">
    <property type="entry name" value="THIOREDOXIN-LIKE PROTEIN HI_1115"/>
    <property type="match status" value="1"/>
</dbReference>
<dbReference type="SUPFAM" id="SSF52833">
    <property type="entry name" value="Thioredoxin-like"/>
    <property type="match status" value="1"/>
</dbReference>
<dbReference type="GO" id="GO:0016209">
    <property type="term" value="F:antioxidant activity"/>
    <property type="evidence" value="ECO:0007669"/>
    <property type="project" value="InterPro"/>
</dbReference>
<evidence type="ECO:0000313" key="4">
    <source>
        <dbReference type="Proteomes" id="UP000032427"/>
    </source>
</evidence>
<feature type="domain" description="Alkyl hydroperoxide reductase subunit C/ Thiol specific antioxidant" evidence="2">
    <location>
        <begin position="48"/>
        <end position="148"/>
    </location>
</feature>
<sequence length="167" mass="18776">MGKSKKMKRWGKEALIYLVMIIILSFAVDMWRTKDMPVNATPAVAGISTTGESIDVIAMSQEKPVVVYFWATWCAACRFVTPTINWFSDSYQVVGVSTSSGEDRRVSGYMKSHEYTFKNINDTRGNISREWGIRVTPTIVIIDKGEIKNITTGITTPMGLLARLWLI</sequence>
<dbReference type="PANTHER" id="PTHR42852">
    <property type="entry name" value="THIOL:DISULFIDE INTERCHANGE PROTEIN DSBE"/>
    <property type="match status" value="1"/>
</dbReference>
<evidence type="ECO:0000313" key="3">
    <source>
        <dbReference type="EMBL" id="CED72627.1"/>
    </source>
</evidence>
<dbReference type="InterPro" id="IPR036249">
    <property type="entry name" value="Thioredoxin-like_sf"/>
</dbReference>
<dbReference type="Gene3D" id="3.40.30.10">
    <property type="entry name" value="Glutaredoxin"/>
    <property type="match status" value="1"/>
</dbReference>
<dbReference type="AlphaFoldDB" id="A0A090IQ57"/>
<dbReference type="InterPro" id="IPR000866">
    <property type="entry name" value="AhpC/TSA"/>
</dbReference>
<dbReference type="HOGENOM" id="CLU_042529_10_1_6"/>
<protein>
    <submittedName>
        <fullName evidence="3">Putative thioredoxin</fullName>
    </submittedName>
</protein>
<dbReference type="InterPro" id="IPR017937">
    <property type="entry name" value="Thioredoxin_CS"/>
</dbReference>
<organism evidence="3 4">
    <name type="scientific">Aliivibrio wodanis</name>
    <dbReference type="NCBI Taxonomy" id="80852"/>
    <lineage>
        <taxon>Bacteria</taxon>
        <taxon>Pseudomonadati</taxon>
        <taxon>Pseudomonadota</taxon>
        <taxon>Gammaproteobacteria</taxon>
        <taxon>Vibrionales</taxon>
        <taxon>Vibrionaceae</taxon>
        <taxon>Aliivibrio</taxon>
    </lineage>
</organism>
<dbReference type="EMBL" id="LN554846">
    <property type="protein sequence ID" value="CED72627.1"/>
    <property type="molecule type" value="Genomic_DNA"/>
</dbReference>
<dbReference type="GO" id="GO:0016491">
    <property type="term" value="F:oxidoreductase activity"/>
    <property type="evidence" value="ECO:0007669"/>
    <property type="project" value="InterPro"/>
</dbReference>
<accession>A0A090IQ57</accession>
<evidence type="ECO:0000259" key="2">
    <source>
        <dbReference type="Pfam" id="PF00578"/>
    </source>
</evidence>
<name>A0A090IQ57_9GAMM</name>
<dbReference type="CDD" id="cd03011">
    <property type="entry name" value="TlpA_like_ScsD_MtbDsbE"/>
    <property type="match status" value="1"/>
</dbReference>
<keyword evidence="1" id="KW-0676">Redox-active center</keyword>
<proteinExistence type="predicted"/>
<dbReference type="KEGG" id="awd:AWOD_I_2576"/>
<reference evidence="4" key="1">
    <citation type="submission" date="2014-09" db="EMBL/GenBank/DDBJ databases">
        <authorList>
            <person name="Hjerde E."/>
        </authorList>
    </citation>
    <scope>NUCLEOTIDE SEQUENCE [LARGE SCALE GENOMIC DNA]</scope>
    <source>
        <strain evidence="4">06/09/139</strain>
    </source>
</reference>
<dbReference type="PATRIC" id="fig|80852.17.peg.2666"/>
<keyword evidence="4" id="KW-1185">Reference proteome</keyword>